<dbReference type="PANTHER" id="PTHR41523:SF8">
    <property type="entry name" value="ETHYLENE RESPONSE SENSOR PROTEIN"/>
    <property type="match status" value="1"/>
</dbReference>
<keyword evidence="5" id="KW-0547">Nucleotide-binding</keyword>
<evidence type="ECO:0000256" key="1">
    <source>
        <dbReference type="ARBA" id="ARBA00000085"/>
    </source>
</evidence>
<dbReference type="Gene3D" id="3.30.565.10">
    <property type="entry name" value="Histidine kinase-like ATPase, C-terminal domain"/>
    <property type="match status" value="1"/>
</dbReference>
<keyword evidence="3" id="KW-0597">Phosphoprotein</keyword>
<dbReference type="RefSeq" id="WP_207792162.1">
    <property type="nucleotide sequence ID" value="NZ_BMOX01000034.1"/>
</dbReference>
<evidence type="ECO:0000256" key="4">
    <source>
        <dbReference type="ARBA" id="ARBA00022679"/>
    </source>
</evidence>
<keyword evidence="11" id="KW-1185">Reference proteome</keyword>
<dbReference type="InterPro" id="IPR036890">
    <property type="entry name" value="HATPase_C_sf"/>
</dbReference>
<accession>A0A841L0F7</accession>
<evidence type="ECO:0000256" key="6">
    <source>
        <dbReference type="ARBA" id="ARBA00022777"/>
    </source>
</evidence>
<reference evidence="10 11" key="1">
    <citation type="submission" date="2020-08" db="EMBL/GenBank/DDBJ databases">
        <title>Genomic Encyclopedia of Type Strains, Phase IV (KMG-IV): sequencing the most valuable type-strain genomes for metagenomic binning, comparative biology and taxonomic classification.</title>
        <authorList>
            <person name="Goeker M."/>
        </authorList>
    </citation>
    <scope>NUCLEOTIDE SEQUENCE [LARGE SCALE GENOMIC DNA]</scope>
    <source>
        <strain evidence="10 11">DSM 102189</strain>
    </source>
</reference>
<dbReference type="Pfam" id="PF07568">
    <property type="entry name" value="HisKA_2"/>
    <property type="match status" value="1"/>
</dbReference>
<dbReference type="InterPro" id="IPR005467">
    <property type="entry name" value="His_kinase_dom"/>
</dbReference>
<dbReference type="SMART" id="SM00387">
    <property type="entry name" value="HATPase_c"/>
    <property type="match status" value="1"/>
</dbReference>
<evidence type="ECO:0000313" key="10">
    <source>
        <dbReference type="EMBL" id="MBB6226024.1"/>
    </source>
</evidence>
<keyword evidence="6 10" id="KW-0418">Kinase</keyword>
<organism evidence="10 11">
    <name type="scientific">Polymorphobacter multimanifer</name>
    <dbReference type="NCBI Taxonomy" id="1070431"/>
    <lineage>
        <taxon>Bacteria</taxon>
        <taxon>Pseudomonadati</taxon>
        <taxon>Pseudomonadota</taxon>
        <taxon>Alphaproteobacteria</taxon>
        <taxon>Sphingomonadales</taxon>
        <taxon>Sphingosinicellaceae</taxon>
        <taxon>Polymorphobacter</taxon>
    </lineage>
</organism>
<dbReference type="InterPro" id="IPR035965">
    <property type="entry name" value="PAS-like_dom_sf"/>
</dbReference>
<dbReference type="Pfam" id="PF02518">
    <property type="entry name" value="HATPase_c"/>
    <property type="match status" value="1"/>
</dbReference>
<dbReference type="Gene3D" id="3.30.450.20">
    <property type="entry name" value="PAS domain"/>
    <property type="match status" value="1"/>
</dbReference>
<name>A0A841L0F7_9SPHN</name>
<evidence type="ECO:0000256" key="7">
    <source>
        <dbReference type="ARBA" id="ARBA00022840"/>
    </source>
</evidence>
<proteinExistence type="predicted"/>
<dbReference type="GO" id="GO:0004673">
    <property type="term" value="F:protein histidine kinase activity"/>
    <property type="evidence" value="ECO:0007669"/>
    <property type="project" value="UniProtKB-EC"/>
</dbReference>
<dbReference type="AlphaFoldDB" id="A0A841L0F7"/>
<dbReference type="PANTHER" id="PTHR41523">
    <property type="entry name" value="TWO-COMPONENT SYSTEM SENSOR PROTEIN"/>
    <property type="match status" value="1"/>
</dbReference>
<feature type="domain" description="Histidine kinase" evidence="9">
    <location>
        <begin position="134"/>
        <end position="322"/>
    </location>
</feature>
<keyword evidence="4" id="KW-0808">Transferase</keyword>
<feature type="region of interest" description="Disordered" evidence="8">
    <location>
        <begin position="330"/>
        <end position="366"/>
    </location>
</feature>
<evidence type="ECO:0000259" key="9">
    <source>
        <dbReference type="PROSITE" id="PS50109"/>
    </source>
</evidence>
<evidence type="ECO:0000256" key="3">
    <source>
        <dbReference type="ARBA" id="ARBA00022553"/>
    </source>
</evidence>
<dbReference type="EMBL" id="JACIIV010000001">
    <property type="protein sequence ID" value="MBB6226024.1"/>
    <property type="molecule type" value="Genomic_DNA"/>
</dbReference>
<sequence length="366" mass="39106">MAVIISSPTPLLLLDGELRVAGASLSFCETFGVDVATASGHHVFELGTGEWDVTQLRALLTAIAGGTAQIVAFEMELKRPDCETRCLIINARRLVYQDLGQPWLLIAVADVTDARASERAKNEIIDQLGVLLREVRHRVANSLQIVSAVLLQNARRTTSPETRDHLTDAHHRVMAVAQLERQLSESQTGDDLVELRAYFTSLCNSIAASLIGEEKAVTLVVTGDGVVTSRVSVSLGLIVTELIINALKHAFPNGGAGRIEIGYNSHGPNWTLSVRDDGIGLPNDPVTSRTGLGTGIVQALAKQLQATVETASAVPGTVVRVEHVRVALVGENEDRNSSATLSEGPRSGPTRDEPGRSNANERVAGR</sequence>
<evidence type="ECO:0000256" key="8">
    <source>
        <dbReference type="SAM" id="MobiDB-lite"/>
    </source>
</evidence>
<comment type="catalytic activity">
    <reaction evidence="1">
        <text>ATP + protein L-histidine = ADP + protein N-phospho-L-histidine.</text>
        <dbReference type="EC" id="2.7.13.3"/>
    </reaction>
</comment>
<dbReference type="InterPro" id="IPR003594">
    <property type="entry name" value="HATPase_dom"/>
</dbReference>
<comment type="caution">
    <text evidence="10">The sequence shown here is derived from an EMBL/GenBank/DDBJ whole genome shotgun (WGS) entry which is preliminary data.</text>
</comment>
<dbReference type="GO" id="GO:0005524">
    <property type="term" value="F:ATP binding"/>
    <property type="evidence" value="ECO:0007669"/>
    <property type="project" value="UniProtKB-KW"/>
</dbReference>
<protein>
    <recommendedName>
        <fullName evidence="2">histidine kinase</fullName>
        <ecNumber evidence="2">2.7.13.3</ecNumber>
    </recommendedName>
</protein>
<evidence type="ECO:0000313" key="11">
    <source>
        <dbReference type="Proteomes" id="UP000538147"/>
    </source>
</evidence>
<keyword evidence="7" id="KW-0067">ATP-binding</keyword>
<dbReference type="Proteomes" id="UP000538147">
    <property type="component" value="Unassembled WGS sequence"/>
</dbReference>
<dbReference type="SUPFAM" id="SSF55874">
    <property type="entry name" value="ATPase domain of HSP90 chaperone/DNA topoisomerase II/histidine kinase"/>
    <property type="match status" value="1"/>
</dbReference>
<evidence type="ECO:0000256" key="5">
    <source>
        <dbReference type="ARBA" id="ARBA00022741"/>
    </source>
</evidence>
<dbReference type="EC" id="2.7.13.3" evidence="2"/>
<dbReference type="InterPro" id="IPR011495">
    <property type="entry name" value="Sig_transdc_His_kin_sub2_dim/P"/>
</dbReference>
<dbReference type="SUPFAM" id="SSF55785">
    <property type="entry name" value="PYP-like sensor domain (PAS domain)"/>
    <property type="match status" value="1"/>
</dbReference>
<dbReference type="PROSITE" id="PS50109">
    <property type="entry name" value="HIS_KIN"/>
    <property type="match status" value="1"/>
</dbReference>
<gene>
    <name evidence="10" type="ORF">FHS79_000175</name>
</gene>
<evidence type="ECO:0000256" key="2">
    <source>
        <dbReference type="ARBA" id="ARBA00012438"/>
    </source>
</evidence>